<name>A0A0E9VEL5_ANGAN</name>
<dbReference type="EMBL" id="GBXM01032075">
    <property type="protein sequence ID" value="JAH76502.1"/>
    <property type="molecule type" value="Transcribed_RNA"/>
</dbReference>
<dbReference type="AlphaFoldDB" id="A0A0E9VEL5"/>
<reference evidence="1" key="1">
    <citation type="submission" date="2014-11" db="EMBL/GenBank/DDBJ databases">
        <authorList>
            <person name="Amaro Gonzalez C."/>
        </authorList>
    </citation>
    <scope>NUCLEOTIDE SEQUENCE</scope>
</reference>
<reference evidence="1" key="2">
    <citation type="journal article" date="2015" name="Fish Shellfish Immunol.">
        <title>Early steps in the European eel (Anguilla anguilla)-Vibrio vulnificus interaction in the gills: Role of the RtxA13 toxin.</title>
        <authorList>
            <person name="Callol A."/>
            <person name="Pajuelo D."/>
            <person name="Ebbesson L."/>
            <person name="Teles M."/>
            <person name="MacKenzie S."/>
            <person name="Amaro C."/>
        </authorList>
    </citation>
    <scope>NUCLEOTIDE SEQUENCE</scope>
</reference>
<protein>
    <submittedName>
        <fullName evidence="1">Uncharacterized protein</fullName>
    </submittedName>
</protein>
<organism evidence="1">
    <name type="scientific">Anguilla anguilla</name>
    <name type="common">European freshwater eel</name>
    <name type="synonym">Muraena anguilla</name>
    <dbReference type="NCBI Taxonomy" id="7936"/>
    <lineage>
        <taxon>Eukaryota</taxon>
        <taxon>Metazoa</taxon>
        <taxon>Chordata</taxon>
        <taxon>Craniata</taxon>
        <taxon>Vertebrata</taxon>
        <taxon>Euteleostomi</taxon>
        <taxon>Actinopterygii</taxon>
        <taxon>Neopterygii</taxon>
        <taxon>Teleostei</taxon>
        <taxon>Anguilliformes</taxon>
        <taxon>Anguillidae</taxon>
        <taxon>Anguilla</taxon>
    </lineage>
</organism>
<accession>A0A0E9VEL5</accession>
<sequence>MGLHGFSNNASSSLCFNILYFVNMGTTNYFALISLKMVGCVSVL</sequence>
<evidence type="ECO:0000313" key="1">
    <source>
        <dbReference type="EMBL" id="JAH76502.1"/>
    </source>
</evidence>
<proteinExistence type="predicted"/>